<gene>
    <name evidence="1" type="ORF">NM208_g264</name>
</gene>
<evidence type="ECO:0000313" key="1">
    <source>
        <dbReference type="EMBL" id="KAJ3549891.1"/>
    </source>
</evidence>
<evidence type="ECO:0000313" key="2">
    <source>
        <dbReference type="Proteomes" id="UP001148629"/>
    </source>
</evidence>
<reference evidence="1" key="1">
    <citation type="submission" date="2022-08" db="EMBL/GenBank/DDBJ databases">
        <title>Genome Sequence of Fusarium decemcellulare.</title>
        <authorList>
            <person name="Buettner E."/>
        </authorList>
    </citation>
    <scope>NUCLEOTIDE SEQUENCE</scope>
    <source>
        <strain evidence="1">Babe19</strain>
    </source>
</reference>
<sequence length="353" mass="38202">MVPQTQRQWVLGDKGGVDSLEFQQNAPIPSVGDRDVLVQIHAASLNFRDLLLAKGMYPFPRKENLVPLSDGAGVVVATGPRVTRFQVGDRVATLFHQDHLAGSLDAKIRKSSLGGSLDGVFREYGVFPEHGLVSIPRNLSLAEAASLPCAALTAWSALYDPEGRAIKQGDIILTEGTGGVSIFAVQFAKSAGAKVIATTSSAEKAERLKQLGVDHVINYKENPQWGETVKALTPDEEGVSRVVEVGGSASLRQALTALKLDGVISMVGTISGFTDPDNQPQEPTFLETVLNSCTVRGIGVGSRIQFEQMNRAIEANDIHPVLDKKVFKMDEAREAFEYLWDQKHFGKVIVQII</sequence>
<name>A0ACC1T090_9HYPO</name>
<comment type="caution">
    <text evidence="1">The sequence shown here is derived from an EMBL/GenBank/DDBJ whole genome shotgun (WGS) entry which is preliminary data.</text>
</comment>
<protein>
    <submittedName>
        <fullName evidence="1">Uncharacterized protein</fullName>
    </submittedName>
</protein>
<accession>A0ACC1T090</accession>
<organism evidence="1 2">
    <name type="scientific">Fusarium decemcellulare</name>
    <dbReference type="NCBI Taxonomy" id="57161"/>
    <lineage>
        <taxon>Eukaryota</taxon>
        <taxon>Fungi</taxon>
        <taxon>Dikarya</taxon>
        <taxon>Ascomycota</taxon>
        <taxon>Pezizomycotina</taxon>
        <taxon>Sordariomycetes</taxon>
        <taxon>Hypocreomycetidae</taxon>
        <taxon>Hypocreales</taxon>
        <taxon>Nectriaceae</taxon>
        <taxon>Fusarium</taxon>
        <taxon>Fusarium decemcellulare species complex</taxon>
    </lineage>
</organism>
<dbReference type="Proteomes" id="UP001148629">
    <property type="component" value="Unassembled WGS sequence"/>
</dbReference>
<keyword evidence="2" id="KW-1185">Reference proteome</keyword>
<dbReference type="EMBL" id="JANRMS010000012">
    <property type="protein sequence ID" value="KAJ3549891.1"/>
    <property type="molecule type" value="Genomic_DNA"/>
</dbReference>
<proteinExistence type="predicted"/>